<comment type="caution">
    <text evidence="1">The sequence shown here is derived from an EMBL/GenBank/DDBJ whole genome shotgun (WGS) entry which is preliminary data.</text>
</comment>
<dbReference type="Proteomes" id="UP001162164">
    <property type="component" value="Unassembled WGS sequence"/>
</dbReference>
<gene>
    <name evidence="1" type="ORF">NQ317_017732</name>
</gene>
<protein>
    <recommendedName>
        <fullName evidence="3">ZAD domain-containing protein</fullName>
    </recommendedName>
</protein>
<proteinExistence type="predicted"/>
<organism evidence="1 2">
    <name type="scientific">Molorchus minor</name>
    <dbReference type="NCBI Taxonomy" id="1323400"/>
    <lineage>
        <taxon>Eukaryota</taxon>
        <taxon>Metazoa</taxon>
        <taxon>Ecdysozoa</taxon>
        <taxon>Arthropoda</taxon>
        <taxon>Hexapoda</taxon>
        <taxon>Insecta</taxon>
        <taxon>Pterygota</taxon>
        <taxon>Neoptera</taxon>
        <taxon>Endopterygota</taxon>
        <taxon>Coleoptera</taxon>
        <taxon>Polyphaga</taxon>
        <taxon>Cucujiformia</taxon>
        <taxon>Chrysomeloidea</taxon>
        <taxon>Cerambycidae</taxon>
        <taxon>Lamiinae</taxon>
        <taxon>Monochamini</taxon>
        <taxon>Molorchus</taxon>
    </lineage>
</organism>
<sequence length="73" mass="8269">MAFLMTGNGDICRLCLEAHHNDFETIDHTTAVILNILHLNLDLARSERPVICKKCVDDVKMALHAINRLPIFI</sequence>
<dbReference type="EMBL" id="JAPWTJ010002042">
    <property type="protein sequence ID" value="KAJ8968212.1"/>
    <property type="molecule type" value="Genomic_DNA"/>
</dbReference>
<keyword evidence="2" id="KW-1185">Reference proteome</keyword>
<reference evidence="1" key="1">
    <citation type="journal article" date="2023" name="Insect Mol. Biol.">
        <title>Genome sequencing provides insights into the evolution of gene families encoding plant cell wall-degrading enzymes in longhorned beetles.</title>
        <authorList>
            <person name="Shin N.R."/>
            <person name="Okamura Y."/>
            <person name="Kirsch R."/>
            <person name="Pauchet Y."/>
        </authorList>
    </citation>
    <scope>NUCLEOTIDE SEQUENCE</scope>
    <source>
        <strain evidence="1">MMC_N1</strain>
    </source>
</reference>
<evidence type="ECO:0000313" key="2">
    <source>
        <dbReference type="Proteomes" id="UP001162164"/>
    </source>
</evidence>
<evidence type="ECO:0008006" key="3">
    <source>
        <dbReference type="Google" id="ProtNLM"/>
    </source>
</evidence>
<name>A0ABQ9IX56_9CUCU</name>
<accession>A0ABQ9IX56</accession>
<evidence type="ECO:0000313" key="1">
    <source>
        <dbReference type="EMBL" id="KAJ8968212.1"/>
    </source>
</evidence>